<dbReference type="EMBL" id="JAGGJU010000006">
    <property type="protein sequence ID" value="MBP1850977.1"/>
    <property type="molecule type" value="Genomic_DNA"/>
</dbReference>
<dbReference type="RefSeq" id="WP_209945265.1">
    <property type="nucleotide sequence ID" value="NZ_JAGGJU010000006.1"/>
</dbReference>
<accession>A0ABS4DZ60</accession>
<evidence type="ECO:0000256" key="3">
    <source>
        <dbReference type="ARBA" id="ARBA00023002"/>
    </source>
</evidence>
<sequence length="235" mass="26666">MQQDEPDDHLVRAAAFSKADRDAVYRAIHTRRDVRDQFLPDPLPDDLVGRLLQAAHAAPSVGFMQPWNFLLVRDADRREAVWQAFARANDEAAEMFEGERRDSYRQLKLEGIRKAPLGICVTCDPDRGGPVILGRTHNPRMDSYSTVCAVQNLWLAARAEGVGVGWVSIYRADDLRQILGIPRRVEIIGWFCVGYVEQLFDAPELAVRGWRQRLPLDGLVFEERWQEEEGPAVGT</sequence>
<keyword evidence="2" id="KW-0288">FMN</keyword>
<dbReference type="InterPro" id="IPR000415">
    <property type="entry name" value="Nitroreductase-like"/>
</dbReference>
<comment type="caution">
    <text evidence="5">The sequence shown here is derived from an EMBL/GenBank/DDBJ whole genome shotgun (WGS) entry which is preliminary data.</text>
</comment>
<evidence type="ECO:0000256" key="1">
    <source>
        <dbReference type="ARBA" id="ARBA00022630"/>
    </source>
</evidence>
<keyword evidence="6" id="KW-1185">Reference proteome</keyword>
<name>A0ABS4DZ60_9HYPH</name>
<evidence type="ECO:0000313" key="5">
    <source>
        <dbReference type="EMBL" id="MBP1850977.1"/>
    </source>
</evidence>
<evidence type="ECO:0000256" key="2">
    <source>
        <dbReference type="ARBA" id="ARBA00022643"/>
    </source>
</evidence>
<dbReference type="InterPro" id="IPR012825">
    <property type="entry name" value="BluB"/>
</dbReference>
<keyword evidence="1" id="KW-0285">Flavoprotein</keyword>
<dbReference type="PANTHER" id="PTHR23026:SF90">
    <property type="entry name" value="IODOTYROSINE DEIODINASE 1"/>
    <property type="match status" value="1"/>
</dbReference>
<dbReference type="Proteomes" id="UP000759443">
    <property type="component" value="Unassembled WGS sequence"/>
</dbReference>
<dbReference type="Pfam" id="PF00881">
    <property type="entry name" value="Nitroreductase"/>
    <property type="match status" value="1"/>
</dbReference>
<dbReference type="PANTHER" id="PTHR23026">
    <property type="entry name" value="NADPH NITROREDUCTASE"/>
    <property type="match status" value="1"/>
</dbReference>
<feature type="domain" description="Nitroreductase" evidence="4">
    <location>
        <begin position="28"/>
        <end position="195"/>
    </location>
</feature>
<dbReference type="InterPro" id="IPR050627">
    <property type="entry name" value="Nitroreductase/BluB"/>
</dbReference>
<evidence type="ECO:0000259" key="4">
    <source>
        <dbReference type="Pfam" id="PF00881"/>
    </source>
</evidence>
<evidence type="ECO:0000313" key="6">
    <source>
        <dbReference type="Proteomes" id="UP000759443"/>
    </source>
</evidence>
<reference evidence="5 6" key="1">
    <citation type="submission" date="2021-03" db="EMBL/GenBank/DDBJ databases">
        <title>Genomic Encyclopedia of Type Strains, Phase IV (KMG-IV): sequencing the most valuable type-strain genomes for metagenomic binning, comparative biology and taxonomic classification.</title>
        <authorList>
            <person name="Goeker M."/>
        </authorList>
    </citation>
    <scope>NUCLEOTIDE SEQUENCE [LARGE SCALE GENOMIC DNA]</scope>
    <source>
        <strain evidence="5 6">DSM 21600</strain>
    </source>
</reference>
<dbReference type="SUPFAM" id="SSF55469">
    <property type="entry name" value="FMN-dependent nitroreductase-like"/>
    <property type="match status" value="1"/>
</dbReference>
<keyword evidence="3 5" id="KW-0560">Oxidoreductase</keyword>
<protein>
    <submittedName>
        <fullName evidence="5">5,6-dimethylbenzimidazole synthase</fullName>
        <ecNumber evidence="5">1.13.11.79</ecNumber>
    </submittedName>
</protein>
<dbReference type="EC" id="1.13.11.79" evidence="5"/>
<dbReference type="CDD" id="cd02145">
    <property type="entry name" value="BluB"/>
    <property type="match status" value="1"/>
</dbReference>
<dbReference type="GO" id="GO:0102919">
    <property type="term" value="F:5,6-dimethylbenzimidazole synthase activity"/>
    <property type="evidence" value="ECO:0007669"/>
    <property type="project" value="UniProtKB-EC"/>
</dbReference>
<organism evidence="5 6">
    <name type="scientific">Rhizobium halophytocola</name>
    <dbReference type="NCBI Taxonomy" id="735519"/>
    <lineage>
        <taxon>Bacteria</taxon>
        <taxon>Pseudomonadati</taxon>
        <taxon>Pseudomonadota</taxon>
        <taxon>Alphaproteobacteria</taxon>
        <taxon>Hyphomicrobiales</taxon>
        <taxon>Rhizobiaceae</taxon>
        <taxon>Rhizobium/Agrobacterium group</taxon>
        <taxon>Rhizobium</taxon>
    </lineage>
</organism>
<dbReference type="InterPro" id="IPR029479">
    <property type="entry name" value="Nitroreductase"/>
</dbReference>
<gene>
    <name evidence="5" type="ORF">J2Z17_002420</name>
</gene>
<dbReference type="NCBIfam" id="TIGR02476">
    <property type="entry name" value="BluB"/>
    <property type="match status" value="1"/>
</dbReference>
<proteinExistence type="predicted"/>
<dbReference type="Gene3D" id="3.40.109.10">
    <property type="entry name" value="NADH Oxidase"/>
    <property type="match status" value="1"/>
</dbReference>